<name>A0A8J6NLN1_9CHLR</name>
<keyword evidence="1" id="KW-0812">Transmembrane</keyword>
<feature type="transmembrane region" description="Helical" evidence="1">
    <location>
        <begin position="80"/>
        <end position="97"/>
    </location>
</feature>
<dbReference type="EMBL" id="JACNJN010000126">
    <property type="protein sequence ID" value="MBC8335867.1"/>
    <property type="molecule type" value="Genomic_DNA"/>
</dbReference>
<dbReference type="PANTHER" id="PTHR40078:SF1">
    <property type="entry name" value="INTEGRAL MEMBRANE PROTEIN"/>
    <property type="match status" value="1"/>
</dbReference>
<dbReference type="Proteomes" id="UP000614469">
    <property type="component" value="Unassembled WGS sequence"/>
</dbReference>
<organism evidence="2 3">
    <name type="scientific">Candidatus Desulfolinea nitratireducens</name>
    <dbReference type="NCBI Taxonomy" id="2841698"/>
    <lineage>
        <taxon>Bacteria</taxon>
        <taxon>Bacillati</taxon>
        <taxon>Chloroflexota</taxon>
        <taxon>Anaerolineae</taxon>
        <taxon>Anaerolineales</taxon>
        <taxon>Anaerolineales incertae sedis</taxon>
        <taxon>Candidatus Desulfolinea</taxon>
    </lineage>
</organism>
<keyword evidence="1" id="KW-0472">Membrane</keyword>
<dbReference type="AlphaFoldDB" id="A0A8J6NLN1"/>
<dbReference type="Pfam" id="PF19700">
    <property type="entry name" value="DUF6198"/>
    <property type="match status" value="1"/>
</dbReference>
<reference evidence="2 3" key="1">
    <citation type="submission" date="2020-08" db="EMBL/GenBank/DDBJ databases">
        <title>Bridging the membrane lipid divide: bacteria of the FCB group superphylum have the potential to synthesize archaeal ether lipids.</title>
        <authorList>
            <person name="Villanueva L."/>
            <person name="Von Meijenfeldt F.A.B."/>
            <person name="Westbye A.B."/>
            <person name="Yadav S."/>
            <person name="Hopmans E.C."/>
            <person name="Dutilh B.E."/>
            <person name="Sinninghe Damste J.S."/>
        </authorList>
    </citation>
    <scope>NUCLEOTIDE SEQUENCE [LARGE SCALE GENOMIC DNA]</scope>
    <source>
        <strain evidence="2">NIOZ-UU36</strain>
    </source>
</reference>
<feature type="transmembrane region" description="Helical" evidence="1">
    <location>
        <begin position="21"/>
        <end position="44"/>
    </location>
</feature>
<evidence type="ECO:0000256" key="1">
    <source>
        <dbReference type="SAM" id="Phobius"/>
    </source>
</evidence>
<evidence type="ECO:0000313" key="3">
    <source>
        <dbReference type="Proteomes" id="UP000614469"/>
    </source>
</evidence>
<accession>A0A8J6NLN1</accession>
<keyword evidence="1" id="KW-1133">Transmembrane helix</keyword>
<protein>
    <submittedName>
        <fullName evidence="2">YitT family protein</fullName>
    </submittedName>
</protein>
<evidence type="ECO:0000313" key="2">
    <source>
        <dbReference type="EMBL" id="MBC8335867.1"/>
    </source>
</evidence>
<feature type="transmembrane region" description="Helical" evidence="1">
    <location>
        <begin position="109"/>
        <end position="131"/>
    </location>
</feature>
<comment type="caution">
    <text evidence="2">The sequence shown here is derived from an EMBL/GenBank/DDBJ whole genome shotgun (WGS) entry which is preliminary data.</text>
</comment>
<dbReference type="InterPro" id="IPR038750">
    <property type="entry name" value="YczE/YyaS-like"/>
</dbReference>
<feature type="transmembrane region" description="Helical" evidence="1">
    <location>
        <begin position="50"/>
        <end position="73"/>
    </location>
</feature>
<gene>
    <name evidence="2" type="ORF">H8E29_11410</name>
</gene>
<dbReference type="PANTHER" id="PTHR40078">
    <property type="entry name" value="INTEGRAL MEMBRANE PROTEIN-RELATED"/>
    <property type="match status" value="1"/>
</dbReference>
<sequence length="215" mass="22994">MFKPIRWNTFPRDFLRIQIGFVLYGLSIAFMIQGNLGTGAWGVLEVGLAYLLSVSPGTISVASGFVVLTGALLMREQIGWGTLANILSIGPWLDFFLKYTPSVENNLLLQASMLLAAIVMMGMASAIYIGVNAGAGPRDSLMLGLKRTTGISVRLARTIIEITVVTVGWLIGGPAGVGTVVIALLIGPAVQWGFKIFKVEPHRELNPEPVIAPAD</sequence>
<proteinExistence type="predicted"/>